<dbReference type="InterPro" id="IPR036097">
    <property type="entry name" value="HisK_dim/P_sf"/>
</dbReference>
<evidence type="ECO:0000256" key="5">
    <source>
        <dbReference type="ARBA" id="ARBA00022777"/>
    </source>
</evidence>
<sequence length="622" mass="71078">MKKQQIRWIIFLMALATLGLIGFQGYWIFQARTVAEERFDQNVQEALQHVANKLQREEVVWLASQQLRDTSHQNIRGTTIQNNDALVKAAKPIKNLHKRNRKSDSKKDNYIAATDSMEIIYPGIVQFHIQQTYTEYSPLYSGYDSASIYPSSQPQNNLFRRHDPFRDMSEFRQEMQEMQRQNEALERWLNEAMLEQMRLMGIPVDSLILDTTNQYTSGALQTKKPSKTRKGKKDNNQVIATIPQPEIQTKVDKVQQQSTIVKEVFQQLFSKERPVEQRIDPIKLDSLLKAEIRNQSIDIPFEYGVHSSKSKQVFFASNQSVDRSIPSEAFTINLFTNDLHAKNDILYVLFPDKQTFINSSTFWILLTSIVLCGVIMAIFYVSVNTILKQKKLSEVKNDFINNMTHEFKTPIATISLACEMLQDPDIQTHSSSLNRYLRVISDENRRLGSQVEKVLQAATLDKGQLKLKLSTINVHEVIEDVLQNIGVQIEKREGTVDLQLDAENTEIEADEVHITNLIYNLLDNANKYSPDKPQIQISTQNVSDGLKISITDHGIGMSKEALSKIFDKFYRVSTGNLHDVKGFGLGLSYVKTVIDVHHGQITVESQPGVGSTFEVFLPYSQI</sequence>
<reference evidence="10" key="1">
    <citation type="submission" date="2023-05" db="EMBL/GenBank/DDBJ databases">
        <authorList>
            <person name="Zhang X."/>
        </authorList>
    </citation>
    <scope>NUCLEOTIDE SEQUENCE</scope>
    <source>
        <strain evidence="10">BD1B2-1</strain>
    </source>
</reference>
<protein>
    <recommendedName>
        <fullName evidence="2">histidine kinase</fullName>
        <ecNumber evidence="2">2.7.13.3</ecNumber>
    </recommendedName>
</protein>
<dbReference type="AlphaFoldDB" id="A0AAE3R6D3"/>
<dbReference type="InterPro" id="IPR003594">
    <property type="entry name" value="HATPase_dom"/>
</dbReference>
<evidence type="ECO:0000256" key="6">
    <source>
        <dbReference type="ARBA" id="ARBA00023012"/>
    </source>
</evidence>
<dbReference type="EMBL" id="JASJOU010000012">
    <property type="protein sequence ID" value="MDJ1504471.1"/>
    <property type="molecule type" value="Genomic_DNA"/>
</dbReference>
<dbReference type="CDD" id="cd00082">
    <property type="entry name" value="HisKA"/>
    <property type="match status" value="1"/>
</dbReference>
<dbReference type="InterPro" id="IPR036890">
    <property type="entry name" value="HATPase_C_sf"/>
</dbReference>
<keyword evidence="8" id="KW-0812">Transmembrane</keyword>
<dbReference type="GO" id="GO:0004721">
    <property type="term" value="F:phosphoprotein phosphatase activity"/>
    <property type="evidence" value="ECO:0007669"/>
    <property type="project" value="TreeGrafter"/>
</dbReference>
<keyword evidence="8" id="KW-1133">Transmembrane helix</keyword>
<dbReference type="PROSITE" id="PS50109">
    <property type="entry name" value="HIS_KIN"/>
    <property type="match status" value="1"/>
</dbReference>
<dbReference type="InterPro" id="IPR004358">
    <property type="entry name" value="Sig_transdc_His_kin-like_C"/>
</dbReference>
<evidence type="ECO:0000256" key="1">
    <source>
        <dbReference type="ARBA" id="ARBA00000085"/>
    </source>
</evidence>
<dbReference type="Pfam" id="PF00512">
    <property type="entry name" value="HisKA"/>
    <property type="match status" value="1"/>
</dbReference>
<comment type="caution">
    <text evidence="10">The sequence shown here is derived from an EMBL/GenBank/DDBJ whole genome shotgun (WGS) entry which is preliminary data.</text>
</comment>
<feature type="transmembrane region" description="Helical" evidence="8">
    <location>
        <begin position="362"/>
        <end position="383"/>
    </location>
</feature>
<dbReference type="SMART" id="SM00388">
    <property type="entry name" value="HisKA"/>
    <property type="match status" value="1"/>
</dbReference>
<dbReference type="PRINTS" id="PR00344">
    <property type="entry name" value="BCTRLSENSOR"/>
</dbReference>
<dbReference type="InterPro" id="IPR005467">
    <property type="entry name" value="His_kinase_dom"/>
</dbReference>
<dbReference type="SMART" id="SM00387">
    <property type="entry name" value="HATPase_c"/>
    <property type="match status" value="1"/>
</dbReference>
<dbReference type="Pfam" id="PF02518">
    <property type="entry name" value="HATPase_c"/>
    <property type="match status" value="1"/>
</dbReference>
<comment type="catalytic activity">
    <reaction evidence="1">
        <text>ATP + protein L-histidine = ADP + protein N-phospho-L-histidine.</text>
        <dbReference type="EC" id="2.7.13.3"/>
    </reaction>
</comment>
<dbReference type="InterPro" id="IPR003661">
    <property type="entry name" value="HisK_dim/P_dom"/>
</dbReference>
<dbReference type="Gene3D" id="1.10.287.130">
    <property type="match status" value="1"/>
</dbReference>
<dbReference type="SUPFAM" id="SSF55874">
    <property type="entry name" value="ATPase domain of HSP90 chaperone/DNA topoisomerase II/histidine kinase"/>
    <property type="match status" value="1"/>
</dbReference>
<proteinExistence type="predicted"/>
<evidence type="ECO:0000256" key="2">
    <source>
        <dbReference type="ARBA" id="ARBA00012438"/>
    </source>
</evidence>
<feature type="domain" description="Histidine kinase" evidence="9">
    <location>
        <begin position="402"/>
        <end position="621"/>
    </location>
</feature>
<gene>
    <name evidence="10" type="ORF">QNI22_27670</name>
</gene>
<evidence type="ECO:0000259" key="9">
    <source>
        <dbReference type="PROSITE" id="PS50109"/>
    </source>
</evidence>
<dbReference type="Proteomes" id="UP001232063">
    <property type="component" value="Unassembled WGS sequence"/>
</dbReference>
<feature type="coiled-coil region" evidence="7">
    <location>
        <begin position="168"/>
        <end position="195"/>
    </location>
</feature>
<dbReference type="Gene3D" id="3.30.565.10">
    <property type="entry name" value="Histidine kinase-like ATPase, C-terminal domain"/>
    <property type="match status" value="1"/>
</dbReference>
<evidence type="ECO:0000313" key="10">
    <source>
        <dbReference type="EMBL" id="MDJ1504471.1"/>
    </source>
</evidence>
<keyword evidence="5 10" id="KW-0418">Kinase</keyword>
<dbReference type="GO" id="GO:0016036">
    <property type="term" value="P:cellular response to phosphate starvation"/>
    <property type="evidence" value="ECO:0007669"/>
    <property type="project" value="TreeGrafter"/>
</dbReference>
<keyword evidence="11" id="KW-1185">Reference proteome</keyword>
<dbReference type="InterPro" id="IPR050351">
    <property type="entry name" value="BphY/WalK/GraS-like"/>
</dbReference>
<dbReference type="GO" id="GO:0000155">
    <property type="term" value="F:phosphorelay sensor kinase activity"/>
    <property type="evidence" value="ECO:0007669"/>
    <property type="project" value="InterPro"/>
</dbReference>
<keyword evidence="8" id="KW-0472">Membrane</keyword>
<evidence type="ECO:0000256" key="4">
    <source>
        <dbReference type="ARBA" id="ARBA00022679"/>
    </source>
</evidence>
<name>A0AAE3R6D3_9BACT</name>
<dbReference type="EC" id="2.7.13.3" evidence="2"/>
<keyword evidence="3" id="KW-0597">Phosphoprotein</keyword>
<evidence type="ECO:0000256" key="8">
    <source>
        <dbReference type="SAM" id="Phobius"/>
    </source>
</evidence>
<dbReference type="SUPFAM" id="SSF47384">
    <property type="entry name" value="Homodimeric domain of signal transducing histidine kinase"/>
    <property type="match status" value="1"/>
</dbReference>
<organism evidence="10 11">
    <name type="scientific">Xanthocytophaga agilis</name>
    <dbReference type="NCBI Taxonomy" id="3048010"/>
    <lineage>
        <taxon>Bacteria</taxon>
        <taxon>Pseudomonadati</taxon>
        <taxon>Bacteroidota</taxon>
        <taxon>Cytophagia</taxon>
        <taxon>Cytophagales</taxon>
        <taxon>Rhodocytophagaceae</taxon>
        <taxon>Xanthocytophaga</taxon>
    </lineage>
</organism>
<evidence type="ECO:0000256" key="3">
    <source>
        <dbReference type="ARBA" id="ARBA00022553"/>
    </source>
</evidence>
<accession>A0AAE3R6D3</accession>
<dbReference type="FunFam" id="3.30.565.10:FF:000006">
    <property type="entry name" value="Sensor histidine kinase WalK"/>
    <property type="match status" value="1"/>
</dbReference>
<dbReference type="GO" id="GO:0005886">
    <property type="term" value="C:plasma membrane"/>
    <property type="evidence" value="ECO:0007669"/>
    <property type="project" value="TreeGrafter"/>
</dbReference>
<keyword evidence="6" id="KW-0902">Two-component regulatory system</keyword>
<keyword evidence="7" id="KW-0175">Coiled coil</keyword>
<dbReference type="PANTHER" id="PTHR45453:SF1">
    <property type="entry name" value="PHOSPHATE REGULON SENSOR PROTEIN PHOR"/>
    <property type="match status" value="1"/>
</dbReference>
<evidence type="ECO:0000313" key="11">
    <source>
        <dbReference type="Proteomes" id="UP001232063"/>
    </source>
</evidence>
<dbReference type="RefSeq" id="WP_314515785.1">
    <property type="nucleotide sequence ID" value="NZ_JASJOU010000012.1"/>
</dbReference>
<evidence type="ECO:0000256" key="7">
    <source>
        <dbReference type="SAM" id="Coils"/>
    </source>
</evidence>
<keyword evidence="4" id="KW-0808">Transferase</keyword>
<feature type="transmembrane region" description="Helical" evidence="8">
    <location>
        <begin position="7"/>
        <end position="29"/>
    </location>
</feature>
<dbReference type="PANTHER" id="PTHR45453">
    <property type="entry name" value="PHOSPHATE REGULON SENSOR PROTEIN PHOR"/>
    <property type="match status" value="1"/>
</dbReference>